<dbReference type="AlphaFoldDB" id="A6DKA2"/>
<feature type="domain" description="Phospholipid/glycerol acyltransferase" evidence="6">
    <location>
        <begin position="78"/>
        <end position="199"/>
    </location>
</feature>
<comment type="caution">
    <text evidence="7">The sequence shown here is derived from an EMBL/GenBank/DDBJ whole genome shotgun (WGS) entry which is preliminary data.</text>
</comment>
<dbReference type="SUPFAM" id="SSF69593">
    <property type="entry name" value="Glycerol-3-phosphate (1)-acyltransferase"/>
    <property type="match status" value="1"/>
</dbReference>
<name>A6DKA2_9BACT</name>
<evidence type="ECO:0000256" key="5">
    <source>
        <dbReference type="ARBA" id="ARBA00023315"/>
    </source>
</evidence>
<evidence type="ECO:0000256" key="3">
    <source>
        <dbReference type="ARBA" id="ARBA00022679"/>
    </source>
</evidence>
<dbReference type="Proteomes" id="UP000004947">
    <property type="component" value="Unassembled WGS sequence"/>
</dbReference>
<keyword evidence="5" id="KW-0012">Acyltransferase</keyword>
<dbReference type="OrthoDB" id="1113830at2"/>
<dbReference type="eggNOG" id="COG3176">
    <property type="taxonomic scope" value="Bacteria"/>
</dbReference>
<dbReference type="InterPro" id="IPR045746">
    <property type="entry name" value="ACT14924-like_Acyltransf_dom"/>
</dbReference>
<dbReference type="RefSeq" id="WP_007278315.1">
    <property type="nucleotide sequence ID" value="NZ_ABCK01000007.1"/>
</dbReference>
<dbReference type="Pfam" id="PF13444">
    <property type="entry name" value="Acetyltransf_5"/>
    <property type="match status" value="1"/>
</dbReference>
<dbReference type="SMART" id="SM00563">
    <property type="entry name" value="PlsC"/>
    <property type="match status" value="1"/>
</dbReference>
<dbReference type="PANTHER" id="PTHR37323">
    <property type="entry name" value="GCN5-RELATED N-ACETYLTRANSFERASE"/>
    <property type="match status" value="1"/>
</dbReference>
<evidence type="ECO:0000313" key="7">
    <source>
        <dbReference type="EMBL" id="EDM27800.1"/>
    </source>
</evidence>
<dbReference type="CDD" id="cd07986">
    <property type="entry name" value="LPLAT_ACT14924-like"/>
    <property type="match status" value="1"/>
</dbReference>
<dbReference type="InterPro" id="IPR052351">
    <property type="entry name" value="Ornithine_N-alpha-AT"/>
</dbReference>
<dbReference type="GO" id="GO:0006629">
    <property type="term" value="P:lipid metabolic process"/>
    <property type="evidence" value="ECO:0007669"/>
    <property type="project" value="UniProtKB-KW"/>
</dbReference>
<evidence type="ECO:0000256" key="4">
    <source>
        <dbReference type="ARBA" id="ARBA00023098"/>
    </source>
</evidence>
<dbReference type="EMBL" id="ABCK01000007">
    <property type="protein sequence ID" value="EDM27800.1"/>
    <property type="molecule type" value="Genomic_DNA"/>
</dbReference>
<evidence type="ECO:0000313" key="8">
    <source>
        <dbReference type="Proteomes" id="UP000004947"/>
    </source>
</evidence>
<dbReference type="STRING" id="313628.LNTAR_00325"/>
<dbReference type="InterPro" id="IPR016181">
    <property type="entry name" value="Acyl_CoA_acyltransferase"/>
</dbReference>
<evidence type="ECO:0000256" key="2">
    <source>
        <dbReference type="ARBA" id="ARBA00022516"/>
    </source>
</evidence>
<keyword evidence="4" id="KW-0443">Lipid metabolism</keyword>
<dbReference type="PANTHER" id="PTHR37323:SF1">
    <property type="entry name" value="L-ORNITHINE N(ALPHA)-ACYLTRANSFERASE"/>
    <property type="match status" value="1"/>
</dbReference>
<protein>
    <submittedName>
        <fullName evidence="7">Putative hemolysin</fullName>
    </submittedName>
</protein>
<keyword evidence="8" id="KW-1185">Reference proteome</keyword>
<dbReference type="SUPFAM" id="SSF55729">
    <property type="entry name" value="Acyl-CoA N-acyltransferases (Nat)"/>
    <property type="match status" value="1"/>
</dbReference>
<dbReference type="Pfam" id="PF19576">
    <property type="entry name" value="Acyltransf_2"/>
    <property type="match status" value="1"/>
</dbReference>
<sequence>MKSKKICIENLLEDKAIFELSAPLLNKVLKFNKLDDVYQQIEDSPTSEEFIDQALDILNIQLDLDHQSLANIPKTGPVLVVANHPFGGIDGLILLRLIKHVRPDVKIMANHFLSQIDAVSQDCIYVDAFNRNNDKNHRPMRESLQHLKDGGLLAVFPAGAVSHYHHEDHRVSDDEWNPAIFRLAKIAKANVVPVHFKGRNSLLFNALGMIHPLVRTALLPRELSRENRKVKVKIGSAINPPKIKSFDNELEGIAFLRLQSLLLNTELKKKDFDMSDTDQAPIIDAISKEVLKREISHLPPLAKLHSYKEFDVYCSTSDKIPQLMREIGRLREITFRRANEGTGKELDLDKYDDAYEQLFIWNREENEIVGAYRIGRLNELGLKGMYTSNFYNFSPEFYDKYQQGLEMGRSFVSPDYQRKPYSLLLLWRGIGAYMMRNPQYRYLIGAVSVSSDYSAVSRALIAELLLNDNQSVSSKQKAKLHKFNREIRRYCKMLNISNPEQLSALIKNIEPDNKDIPPLVKHYMKLGGKFCSFSVDEHFGGTLDGLIVVDLPKAPAKSLLTYLGENYQNYCDQHCSPSYV</sequence>
<keyword evidence="3" id="KW-0808">Transferase</keyword>
<dbReference type="InterPro" id="IPR002123">
    <property type="entry name" value="Plipid/glycerol_acylTrfase"/>
</dbReference>
<comment type="pathway">
    <text evidence="1">Lipid metabolism.</text>
</comment>
<evidence type="ECO:0000259" key="6">
    <source>
        <dbReference type="SMART" id="SM00563"/>
    </source>
</evidence>
<proteinExistence type="predicted"/>
<evidence type="ECO:0000256" key="1">
    <source>
        <dbReference type="ARBA" id="ARBA00005189"/>
    </source>
</evidence>
<dbReference type="GO" id="GO:0016746">
    <property type="term" value="F:acyltransferase activity"/>
    <property type="evidence" value="ECO:0007669"/>
    <property type="project" value="UniProtKB-KW"/>
</dbReference>
<dbReference type="Gene3D" id="3.40.630.30">
    <property type="match status" value="1"/>
</dbReference>
<accession>A6DKA2</accession>
<gene>
    <name evidence="7" type="ORF">LNTAR_00325</name>
</gene>
<reference evidence="7 8" key="1">
    <citation type="journal article" date="2010" name="J. Bacteriol.">
        <title>Genome sequence of Lentisphaera araneosa HTCC2155T, the type species of the order Lentisphaerales in the phylum Lentisphaerae.</title>
        <authorList>
            <person name="Thrash J.C."/>
            <person name="Cho J.C."/>
            <person name="Vergin K.L."/>
            <person name="Morris R.M."/>
            <person name="Giovannoni S.J."/>
        </authorList>
    </citation>
    <scope>NUCLEOTIDE SEQUENCE [LARGE SCALE GENOMIC DNA]</scope>
    <source>
        <strain evidence="7 8">HTCC2155</strain>
    </source>
</reference>
<dbReference type="eggNOG" id="COG0204">
    <property type="taxonomic scope" value="Bacteria"/>
</dbReference>
<organism evidence="7 8">
    <name type="scientific">Lentisphaera araneosa HTCC2155</name>
    <dbReference type="NCBI Taxonomy" id="313628"/>
    <lineage>
        <taxon>Bacteria</taxon>
        <taxon>Pseudomonadati</taxon>
        <taxon>Lentisphaerota</taxon>
        <taxon>Lentisphaeria</taxon>
        <taxon>Lentisphaerales</taxon>
        <taxon>Lentisphaeraceae</taxon>
        <taxon>Lentisphaera</taxon>
    </lineage>
</organism>
<keyword evidence="2" id="KW-0444">Lipid biosynthesis</keyword>